<organism evidence="2 3">
    <name type="scientific">Thermoflexibacter ruber</name>
    <dbReference type="NCBI Taxonomy" id="1003"/>
    <lineage>
        <taxon>Bacteria</taxon>
        <taxon>Pseudomonadati</taxon>
        <taxon>Bacteroidota</taxon>
        <taxon>Cytophagia</taxon>
        <taxon>Cytophagales</taxon>
        <taxon>Thermoflexibacteraceae</taxon>
        <taxon>Thermoflexibacter</taxon>
    </lineage>
</organism>
<dbReference type="Gene3D" id="3.40.50.1820">
    <property type="entry name" value="alpha/beta hydrolase"/>
    <property type="match status" value="1"/>
</dbReference>
<evidence type="ECO:0000313" key="3">
    <source>
        <dbReference type="Proteomes" id="UP000199513"/>
    </source>
</evidence>
<name>A0A1I2IS84_9BACT</name>
<dbReference type="GO" id="GO:0016020">
    <property type="term" value="C:membrane"/>
    <property type="evidence" value="ECO:0007669"/>
    <property type="project" value="TreeGrafter"/>
</dbReference>
<evidence type="ECO:0000313" key="2">
    <source>
        <dbReference type="EMBL" id="SFF44590.1"/>
    </source>
</evidence>
<feature type="domain" description="AB hydrolase-1" evidence="1">
    <location>
        <begin position="40"/>
        <end position="276"/>
    </location>
</feature>
<protein>
    <submittedName>
        <fullName evidence="2">Haloalkane dehalogenase</fullName>
    </submittedName>
</protein>
<dbReference type="SUPFAM" id="SSF53474">
    <property type="entry name" value="alpha/beta-Hydrolases"/>
    <property type="match status" value="1"/>
</dbReference>
<dbReference type="Proteomes" id="UP000199513">
    <property type="component" value="Unassembled WGS sequence"/>
</dbReference>
<dbReference type="PANTHER" id="PTHR43798">
    <property type="entry name" value="MONOACYLGLYCEROL LIPASE"/>
    <property type="match status" value="1"/>
</dbReference>
<dbReference type="Pfam" id="PF00561">
    <property type="entry name" value="Abhydrolase_1"/>
    <property type="match status" value="1"/>
</dbReference>
<proteinExistence type="predicted"/>
<keyword evidence="3" id="KW-1185">Reference proteome</keyword>
<sequence length="291" mass="34056">MIENIRKQSWFDNEAYPFASQYFHTPIGKMHYIDEGKGEAVVLVHGTPAWSFLYRDFIKHFSKTHRCIALDHIGFGLSEKPENWTYSPQEHAENLEKLIQHLGLKDITLVIHDFGGAIGLGYALKYPANIKKVVLFNTWCWETKSNQEAQKVNKILHSFLGKMLYLNFNFSPKILFRQGFYNKNKLSAKVHQHYVKVFPSKKDRYGLLKIGQSIIGSSDWFEALWQEMDKLADKPFLIIWGMKDEFIKPDFLAKWEACLRNYQTVRLECGHFIQEEMTTEAIQAMQYFVGK</sequence>
<dbReference type="InterPro" id="IPR050266">
    <property type="entry name" value="AB_hydrolase_sf"/>
</dbReference>
<dbReference type="EMBL" id="FONY01000035">
    <property type="protein sequence ID" value="SFF44590.1"/>
    <property type="molecule type" value="Genomic_DNA"/>
</dbReference>
<dbReference type="InterPro" id="IPR029058">
    <property type="entry name" value="AB_hydrolase_fold"/>
</dbReference>
<accession>A0A1I2IS84</accession>
<dbReference type="OrthoDB" id="9799612at2"/>
<dbReference type="STRING" id="1003.SAMN04488541_103515"/>
<dbReference type="PRINTS" id="PR00111">
    <property type="entry name" value="ABHYDROLASE"/>
</dbReference>
<reference evidence="2 3" key="1">
    <citation type="submission" date="2016-10" db="EMBL/GenBank/DDBJ databases">
        <authorList>
            <person name="de Groot N.N."/>
        </authorList>
    </citation>
    <scope>NUCLEOTIDE SEQUENCE [LARGE SCALE GENOMIC DNA]</scope>
    <source>
        <strain>GEY</strain>
        <strain evidence="3">DSM 9560</strain>
    </source>
</reference>
<gene>
    <name evidence="2" type="ORF">SAMN04488541_103515</name>
</gene>
<dbReference type="AlphaFoldDB" id="A0A1I2IS84"/>
<evidence type="ECO:0000259" key="1">
    <source>
        <dbReference type="Pfam" id="PF00561"/>
    </source>
</evidence>
<dbReference type="RefSeq" id="WP_091548684.1">
    <property type="nucleotide sequence ID" value="NZ_FONY01000035.1"/>
</dbReference>
<dbReference type="InterPro" id="IPR000073">
    <property type="entry name" value="AB_hydrolase_1"/>
</dbReference>
<dbReference type="PANTHER" id="PTHR43798:SF24">
    <property type="entry name" value="CIS-3-ALKYL-4-ALKYLOXETAN-2-ONE DECARBOXYLASE"/>
    <property type="match status" value="1"/>
</dbReference>